<organism evidence="2 3">
    <name type="scientific">Nonomuraea glycinis</name>
    <dbReference type="NCBI Taxonomy" id="2047744"/>
    <lineage>
        <taxon>Bacteria</taxon>
        <taxon>Bacillati</taxon>
        <taxon>Actinomycetota</taxon>
        <taxon>Actinomycetes</taxon>
        <taxon>Streptosporangiales</taxon>
        <taxon>Streptosporangiaceae</taxon>
        <taxon>Nonomuraea</taxon>
    </lineage>
</organism>
<dbReference type="Proteomes" id="UP000660745">
    <property type="component" value="Unassembled WGS sequence"/>
</dbReference>
<reference evidence="2" key="1">
    <citation type="journal article" date="2014" name="Int. J. Syst. Evol. Microbiol.">
        <title>Complete genome sequence of Corynebacterium casei LMG S-19264T (=DSM 44701T), isolated from a smear-ripened cheese.</title>
        <authorList>
            <consortium name="US DOE Joint Genome Institute (JGI-PGF)"/>
            <person name="Walter F."/>
            <person name="Albersmeier A."/>
            <person name="Kalinowski J."/>
            <person name="Ruckert C."/>
        </authorList>
    </citation>
    <scope>NUCLEOTIDE SEQUENCE</scope>
    <source>
        <strain evidence="2">CGMCC 4.7430</strain>
    </source>
</reference>
<dbReference type="EMBL" id="BMNK01000001">
    <property type="protein sequence ID" value="GGP00999.1"/>
    <property type="molecule type" value="Genomic_DNA"/>
</dbReference>
<dbReference type="CDD" id="cd00093">
    <property type="entry name" value="HTH_XRE"/>
    <property type="match status" value="1"/>
</dbReference>
<dbReference type="PROSITE" id="PS50943">
    <property type="entry name" value="HTH_CROC1"/>
    <property type="match status" value="1"/>
</dbReference>
<proteinExistence type="predicted"/>
<name>A0A918E201_9ACTN</name>
<gene>
    <name evidence="2" type="ORF">GCM10012278_03090</name>
</gene>
<dbReference type="AlphaFoldDB" id="A0A918E201"/>
<accession>A0A918E201</accession>
<evidence type="ECO:0000259" key="1">
    <source>
        <dbReference type="PROSITE" id="PS50943"/>
    </source>
</evidence>
<dbReference type="Pfam" id="PF19054">
    <property type="entry name" value="DUF5753"/>
    <property type="match status" value="1"/>
</dbReference>
<keyword evidence="3" id="KW-1185">Reference proteome</keyword>
<evidence type="ECO:0000313" key="3">
    <source>
        <dbReference type="Proteomes" id="UP000660745"/>
    </source>
</evidence>
<comment type="caution">
    <text evidence="2">The sequence shown here is derived from an EMBL/GenBank/DDBJ whole genome shotgun (WGS) entry which is preliminary data.</text>
</comment>
<reference evidence="2" key="2">
    <citation type="submission" date="2020-09" db="EMBL/GenBank/DDBJ databases">
        <authorList>
            <person name="Sun Q."/>
            <person name="Zhou Y."/>
        </authorList>
    </citation>
    <scope>NUCLEOTIDE SEQUENCE</scope>
    <source>
        <strain evidence="2">CGMCC 4.7430</strain>
    </source>
</reference>
<evidence type="ECO:0000313" key="2">
    <source>
        <dbReference type="EMBL" id="GGP00999.1"/>
    </source>
</evidence>
<dbReference type="Pfam" id="PF13560">
    <property type="entry name" value="HTH_31"/>
    <property type="match status" value="1"/>
</dbReference>
<sequence>MSMQVVAKRMEMTAASLSRIETGRRGIRPRDLRALLDLYSVAGNEREELLALSREAQQKGWWQQYGSVLSSEYATLIGLEAEASTVENFEQSLVPGLLQTEAYARAITAVFRPGDSPEDIDGLVAVRLKRQERLRDSEFNLSVIVSEAVTCQHVGSPEVRAEQFRHLAQANRQANVMVQVLPFRAGEHAALTGSFSILGFPATTDQDIVYLENMTSAVYLEEPPEVRMYKSVYDYLKAAALSPKDSASMLIKVAEGLA</sequence>
<dbReference type="InterPro" id="IPR001387">
    <property type="entry name" value="Cro/C1-type_HTH"/>
</dbReference>
<feature type="domain" description="HTH cro/C1-type" evidence="1">
    <location>
        <begin position="1"/>
        <end position="46"/>
    </location>
</feature>
<protein>
    <submittedName>
        <fullName evidence="2">Transcriptional regulator</fullName>
    </submittedName>
</protein>
<dbReference type="InterPro" id="IPR043917">
    <property type="entry name" value="DUF5753"/>
</dbReference>